<proteinExistence type="predicted"/>
<dbReference type="PATRIC" id="fig|1217710.3.peg.596"/>
<dbReference type="Proteomes" id="UP000013070">
    <property type="component" value="Unassembled WGS sequence"/>
</dbReference>
<name>N8VKF2_9GAMM</name>
<protein>
    <submittedName>
        <fullName evidence="1">Uncharacterized protein</fullName>
    </submittedName>
</protein>
<evidence type="ECO:0000313" key="2">
    <source>
        <dbReference type="Proteomes" id="UP000013070"/>
    </source>
</evidence>
<dbReference type="EMBL" id="APPE01000031">
    <property type="protein sequence ID" value="ENV00397.1"/>
    <property type="molecule type" value="Genomic_DNA"/>
</dbReference>
<reference evidence="1 2" key="1">
    <citation type="submission" date="2013-02" db="EMBL/GenBank/DDBJ databases">
        <title>The Genome Sequence of Acinetobacter sp. NIPH 899.</title>
        <authorList>
            <consortium name="The Broad Institute Genome Sequencing Platform"/>
            <consortium name="The Broad Institute Genome Sequencing Center for Infectious Disease"/>
            <person name="Cerqueira G."/>
            <person name="Feldgarden M."/>
            <person name="Courvalin P."/>
            <person name="Perichon B."/>
            <person name="Grillot-Courvalin C."/>
            <person name="Clermont D."/>
            <person name="Rocha E."/>
            <person name="Yoon E.-J."/>
            <person name="Nemec A."/>
            <person name="Walker B."/>
            <person name="Young S.K."/>
            <person name="Zeng Q."/>
            <person name="Gargeya S."/>
            <person name="Fitzgerald M."/>
            <person name="Haas B."/>
            <person name="Abouelleil A."/>
            <person name="Alvarado L."/>
            <person name="Arachchi H.M."/>
            <person name="Berlin A.M."/>
            <person name="Chapman S.B."/>
            <person name="Dewar J."/>
            <person name="Goldberg J."/>
            <person name="Griggs A."/>
            <person name="Gujja S."/>
            <person name="Hansen M."/>
            <person name="Howarth C."/>
            <person name="Imamovic A."/>
            <person name="Larimer J."/>
            <person name="McCowan C."/>
            <person name="Murphy C."/>
            <person name="Neiman D."/>
            <person name="Pearson M."/>
            <person name="Priest M."/>
            <person name="Roberts A."/>
            <person name="Saif S."/>
            <person name="Shea T."/>
            <person name="Sisk P."/>
            <person name="Sykes S."/>
            <person name="Wortman J."/>
            <person name="Nusbaum C."/>
            <person name="Birren B."/>
        </authorList>
    </citation>
    <scope>NUCLEOTIDE SEQUENCE [LARGE SCALE GENOMIC DNA]</scope>
    <source>
        <strain evidence="1 2">NIPH 899</strain>
    </source>
</reference>
<gene>
    <name evidence="1" type="ORF">F969_00629</name>
</gene>
<dbReference type="AlphaFoldDB" id="N8VKF2"/>
<comment type="caution">
    <text evidence="1">The sequence shown here is derived from an EMBL/GenBank/DDBJ whole genome shotgun (WGS) entry which is preliminary data.</text>
</comment>
<sequence>MNKAFESLPHIAELISKYGIKFSVKDNNYYGSRMPIDVLAYVRGAWWGYRQCQAQKGLVLMDEKDYQTLVDTVDLLEGVAKDCRNITNRVQEIQELTNE</sequence>
<evidence type="ECO:0000313" key="1">
    <source>
        <dbReference type="EMBL" id="ENV00397.1"/>
    </source>
</evidence>
<accession>N8VKF2</accession>
<keyword evidence="2" id="KW-1185">Reference proteome</keyword>
<dbReference type="HOGENOM" id="CLU_2314060_0_0_6"/>
<dbReference type="RefSeq" id="WP_004780894.1">
    <property type="nucleotide sequence ID" value="NZ_KB849398.1"/>
</dbReference>
<organism evidence="1 2">
    <name type="scientific">Acinetobacter variabilis</name>
    <dbReference type="NCBI Taxonomy" id="70346"/>
    <lineage>
        <taxon>Bacteria</taxon>
        <taxon>Pseudomonadati</taxon>
        <taxon>Pseudomonadota</taxon>
        <taxon>Gammaproteobacteria</taxon>
        <taxon>Moraxellales</taxon>
        <taxon>Moraxellaceae</taxon>
        <taxon>Acinetobacter</taxon>
    </lineage>
</organism>